<sequence>MSRNVEIKARLSGIQDILHKVVGIADQGPIEIAQDDTFFGCDTGRLKLRQFSADKGELIFYRRTNQAGPKESFFVRSSTAEPVVLREVLSFAYGQSGRVIKQRTLFLAGRTRIHLDRVQGLGEFLELEVVLSEGDSIEDGIREAEDIMQKLGIEPSQLIESAYVDLLGIAPEGS</sequence>
<evidence type="ECO:0000313" key="3">
    <source>
        <dbReference type="Proteomes" id="UP001617427"/>
    </source>
</evidence>
<dbReference type="Pfam" id="PF01928">
    <property type="entry name" value="CYTH"/>
    <property type="match status" value="1"/>
</dbReference>
<keyword evidence="3" id="KW-1185">Reference proteome</keyword>
<dbReference type="InterPro" id="IPR008173">
    <property type="entry name" value="Adenylyl_cyclase_CyaB"/>
</dbReference>
<dbReference type="InterPro" id="IPR023577">
    <property type="entry name" value="CYTH_domain"/>
</dbReference>
<comment type="caution">
    <text evidence="2">The sequence shown here is derived from an EMBL/GenBank/DDBJ whole genome shotgun (WGS) entry which is preliminary data.</text>
</comment>
<dbReference type="Proteomes" id="UP001617427">
    <property type="component" value="Unassembled WGS sequence"/>
</dbReference>
<evidence type="ECO:0000313" key="2">
    <source>
        <dbReference type="EMBL" id="MFJ3045938.1"/>
    </source>
</evidence>
<organism evidence="2 3">
    <name type="scientific">Herbaspirillum chlorophenolicum</name>
    <dbReference type="NCBI Taxonomy" id="211589"/>
    <lineage>
        <taxon>Bacteria</taxon>
        <taxon>Pseudomonadati</taxon>
        <taxon>Pseudomonadota</taxon>
        <taxon>Betaproteobacteria</taxon>
        <taxon>Burkholderiales</taxon>
        <taxon>Oxalobacteraceae</taxon>
        <taxon>Herbaspirillum</taxon>
    </lineage>
</organism>
<protein>
    <submittedName>
        <fullName evidence="2">Class IV adenylate cyclase</fullName>
    </submittedName>
</protein>
<dbReference type="EMBL" id="JBIUZV010000004">
    <property type="protein sequence ID" value="MFJ3045938.1"/>
    <property type="molecule type" value="Genomic_DNA"/>
</dbReference>
<reference evidence="2 3" key="1">
    <citation type="submission" date="2024-10" db="EMBL/GenBank/DDBJ databases">
        <title>The Natural Products Discovery Center: Release of the First 8490 Sequenced Strains for Exploring Actinobacteria Biosynthetic Diversity.</title>
        <authorList>
            <person name="Kalkreuter E."/>
            <person name="Kautsar S.A."/>
            <person name="Yang D."/>
            <person name="Bader C.D."/>
            <person name="Teijaro C.N."/>
            <person name="Fluegel L."/>
            <person name="Davis C.M."/>
            <person name="Simpson J.R."/>
            <person name="Lauterbach L."/>
            <person name="Steele A.D."/>
            <person name="Gui C."/>
            <person name="Meng S."/>
            <person name="Li G."/>
            <person name="Viehrig K."/>
            <person name="Ye F."/>
            <person name="Su P."/>
            <person name="Kiefer A.F."/>
            <person name="Nichols A."/>
            <person name="Cepeda A.J."/>
            <person name="Yan W."/>
            <person name="Fan B."/>
            <person name="Jiang Y."/>
            <person name="Adhikari A."/>
            <person name="Zheng C.-J."/>
            <person name="Schuster L."/>
            <person name="Cowan T.M."/>
            <person name="Smanski M.J."/>
            <person name="Chevrette M.G."/>
            <person name="De Carvalho L.P.S."/>
            <person name="Shen B."/>
        </authorList>
    </citation>
    <scope>NUCLEOTIDE SEQUENCE [LARGE SCALE GENOMIC DNA]</scope>
    <source>
        <strain evidence="2 3">NPDC087045</strain>
    </source>
</reference>
<gene>
    <name evidence="2" type="ORF">ACIPEN_08915</name>
</gene>
<proteinExistence type="predicted"/>
<dbReference type="Gene3D" id="2.40.320.10">
    <property type="entry name" value="Hypothetical Protein Pfu-838710-001"/>
    <property type="match status" value="1"/>
</dbReference>
<accession>A0ABW8EYB5</accession>
<dbReference type="SMART" id="SM01118">
    <property type="entry name" value="CYTH"/>
    <property type="match status" value="1"/>
</dbReference>
<dbReference type="CDD" id="cd07890">
    <property type="entry name" value="CYTH-like_AC_IV-like"/>
    <property type="match status" value="1"/>
</dbReference>
<dbReference type="PANTHER" id="PTHR21028:SF2">
    <property type="entry name" value="CYTH DOMAIN-CONTAINING PROTEIN"/>
    <property type="match status" value="1"/>
</dbReference>
<dbReference type="InterPro" id="IPR033469">
    <property type="entry name" value="CYTH-like_dom_sf"/>
</dbReference>
<dbReference type="RefSeq" id="WP_402699803.1">
    <property type="nucleotide sequence ID" value="NZ_JBIUZV010000004.1"/>
</dbReference>
<dbReference type="PANTHER" id="PTHR21028">
    <property type="entry name" value="SI:CH211-156B7.4"/>
    <property type="match status" value="1"/>
</dbReference>
<dbReference type="SUPFAM" id="SSF55154">
    <property type="entry name" value="CYTH-like phosphatases"/>
    <property type="match status" value="1"/>
</dbReference>
<name>A0ABW8EYB5_9BURK</name>
<dbReference type="PROSITE" id="PS51707">
    <property type="entry name" value="CYTH"/>
    <property type="match status" value="1"/>
</dbReference>
<evidence type="ECO:0000259" key="1">
    <source>
        <dbReference type="PROSITE" id="PS51707"/>
    </source>
</evidence>
<feature type="domain" description="CYTH" evidence="1">
    <location>
        <begin position="2"/>
        <end position="169"/>
    </location>
</feature>